<reference evidence="3 4" key="1">
    <citation type="submission" date="2015-04" db="EMBL/GenBank/DDBJ databases">
        <title>Genome sequence of Kerstersia gyiorum CG1.</title>
        <authorList>
            <person name="Greninger A.L."/>
            <person name="Kozyreva V."/>
            <person name="Chaturvedi V."/>
        </authorList>
    </citation>
    <scope>NUCLEOTIDE SEQUENCE [LARGE SCALE GENOMIC DNA]</scope>
    <source>
        <strain evidence="3 4">CG1</strain>
    </source>
</reference>
<dbReference type="Proteomes" id="UP000078084">
    <property type="component" value="Unassembled WGS sequence"/>
</dbReference>
<dbReference type="NCBIfam" id="TIGR03177">
    <property type="entry name" value="pilus_cpaB"/>
    <property type="match status" value="1"/>
</dbReference>
<feature type="compositionally biased region" description="Low complexity" evidence="1">
    <location>
        <begin position="319"/>
        <end position="330"/>
    </location>
</feature>
<feature type="compositionally biased region" description="Basic and acidic residues" evidence="1">
    <location>
        <begin position="190"/>
        <end position="199"/>
    </location>
</feature>
<dbReference type="RefSeq" id="WP_068368096.1">
    <property type="nucleotide sequence ID" value="NZ_LBNE01000002.1"/>
</dbReference>
<name>A0A171KTY3_9BURK</name>
<dbReference type="InterPro" id="IPR013974">
    <property type="entry name" value="SAF"/>
</dbReference>
<evidence type="ECO:0000256" key="1">
    <source>
        <dbReference type="SAM" id="MobiDB-lite"/>
    </source>
</evidence>
<proteinExistence type="predicted"/>
<evidence type="ECO:0000259" key="2">
    <source>
        <dbReference type="SMART" id="SM00858"/>
    </source>
</evidence>
<gene>
    <name evidence="3" type="ORF">AAV32_04450</name>
</gene>
<feature type="region of interest" description="Disordered" evidence="1">
    <location>
        <begin position="178"/>
        <end position="218"/>
    </location>
</feature>
<organism evidence="3 4">
    <name type="scientific">Kerstersia gyiorum</name>
    <dbReference type="NCBI Taxonomy" id="206506"/>
    <lineage>
        <taxon>Bacteria</taxon>
        <taxon>Pseudomonadati</taxon>
        <taxon>Pseudomonadota</taxon>
        <taxon>Betaproteobacteria</taxon>
        <taxon>Burkholderiales</taxon>
        <taxon>Alcaligenaceae</taxon>
        <taxon>Kerstersia</taxon>
    </lineage>
</organism>
<feature type="domain" description="SAF" evidence="2">
    <location>
        <begin position="54"/>
        <end position="114"/>
    </location>
</feature>
<dbReference type="EMBL" id="LBNE01000002">
    <property type="protein sequence ID" value="KKO72350.1"/>
    <property type="molecule type" value="Genomic_DNA"/>
</dbReference>
<dbReference type="STRING" id="206506.AAV32_04450"/>
<dbReference type="Pfam" id="PF08666">
    <property type="entry name" value="SAF"/>
    <property type="match status" value="1"/>
</dbReference>
<dbReference type="CDD" id="cd11614">
    <property type="entry name" value="SAF_CpaB_FlgA_like"/>
    <property type="match status" value="1"/>
</dbReference>
<dbReference type="InterPro" id="IPR017592">
    <property type="entry name" value="Pilus_assmbl_Flp-typ_CpaB"/>
</dbReference>
<sequence length="345" mass="37239">MSNLSKIAAVVLIALAVILGIFAFKLSRESAPAQPVSAPLAAAPAEQAPPPPQYPVVVAQRPLVAGQPLRLEDLVVEQWQAQPAASFDTPDAVLGELLRFDIAPGEPVTSQALMRGLARYLKEGERAVTLPVDEQSGPAAHIVPGDLVDIFLTFNKSGEIGGTQSRLLQSRQRVLAYGIDSVDGPPQREPLPDEKEGGKGQRGKPAPSSRPPRNSVENAAPRTAVLAVPVEQVNELLLASRNGKLQLVLRSPEDEARPDPALFPERQLLLAGRPDLKPEEKELLKQGANRAYAGESLLQLSGPEPEKIEKPEEKKKQQVRAARAAQAPVRSIEVVRGSQREHVRY</sequence>
<protein>
    <recommendedName>
        <fullName evidence="2">SAF domain-containing protein</fullName>
    </recommendedName>
</protein>
<evidence type="ECO:0000313" key="3">
    <source>
        <dbReference type="EMBL" id="KKO72350.1"/>
    </source>
</evidence>
<dbReference type="Pfam" id="PF16976">
    <property type="entry name" value="RcpC"/>
    <property type="match status" value="1"/>
</dbReference>
<dbReference type="InterPro" id="IPR031571">
    <property type="entry name" value="RcpC_dom"/>
</dbReference>
<keyword evidence="4" id="KW-1185">Reference proteome</keyword>
<comment type="caution">
    <text evidence="3">The sequence shown here is derived from an EMBL/GenBank/DDBJ whole genome shotgun (WGS) entry which is preliminary data.</text>
</comment>
<evidence type="ECO:0000313" key="4">
    <source>
        <dbReference type="Proteomes" id="UP000078084"/>
    </source>
</evidence>
<dbReference type="AlphaFoldDB" id="A0A171KTY3"/>
<feature type="region of interest" description="Disordered" evidence="1">
    <location>
        <begin position="296"/>
        <end position="330"/>
    </location>
</feature>
<dbReference type="SMART" id="SM00858">
    <property type="entry name" value="SAF"/>
    <property type="match status" value="1"/>
</dbReference>
<accession>A0A171KTY3</accession>
<feature type="compositionally biased region" description="Basic and acidic residues" evidence="1">
    <location>
        <begin position="304"/>
        <end position="316"/>
    </location>
</feature>